<reference evidence="2" key="1">
    <citation type="journal article" date="2015" name="Nature">
        <title>Complex archaea that bridge the gap between prokaryotes and eukaryotes.</title>
        <authorList>
            <person name="Spang A."/>
            <person name="Saw J.H."/>
            <person name="Jorgensen S.L."/>
            <person name="Zaremba-Niedzwiedzka K."/>
            <person name="Martijn J."/>
            <person name="Lind A.E."/>
            <person name="van Eijk R."/>
            <person name="Schleper C."/>
            <person name="Guy L."/>
            <person name="Ettema T.J."/>
        </authorList>
    </citation>
    <scope>NUCLEOTIDE SEQUENCE</scope>
</reference>
<comment type="caution">
    <text evidence="2">The sequence shown here is derived from an EMBL/GenBank/DDBJ whole genome shotgun (WGS) entry which is preliminary data.</text>
</comment>
<proteinExistence type="predicted"/>
<name>A0A0F9C729_9ZZZZ</name>
<accession>A0A0F9C729</accession>
<dbReference type="AlphaFoldDB" id="A0A0F9C729"/>
<evidence type="ECO:0000256" key="1">
    <source>
        <dbReference type="SAM" id="MobiDB-lite"/>
    </source>
</evidence>
<sequence length="52" mass="5702">NDDLRKGMQPVADVIRRPETTVSEIPDPDSTQPIVIDTDPQKTTVKPEGIST</sequence>
<gene>
    <name evidence="2" type="ORF">LCGC14_2360100</name>
</gene>
<organism evidence="2">
    <name type="scientific">marine sediment metagenome</name>
    <dbReference type="NCBI Taxonomy" id="412755"/>
    <lineage>
        <taxon>unclassified sequences</taxon>
        <taxon>metagenomes</taxon>
        <taxon>ecological metagenomes</taxon>
    </lineage>
</organism>
<feature type="non-terminal residue" evidence="2">
    <location>
        <position position="1"/>
    </location>
</feature>
<feature type="region of interest" description="Disordered" evidence="1">
    <location>
        <begin position="22"/>
        <end position="52"/>
    </location>
</feature>
<protein>
    <submittedName>
        <fullName evidence="2">Uncharacterized protein</fullName>
    </submittedName>
</protein>
<dbReference type="EMBL" id="LAZR01034548">
    <property type="protein sequence ID" value="KKL44994.1"/>
    <property type="molecule type" value="Genomic_DNA"/>
</dbReference>
<evidence type="ECO:0000313" key="2">
    <source>
        <dbReference type="EMBL" id="KKL44994.1"/>
    </source>
</evidence>